<dbReference type="EMBL" id="BOPH01000088">
    <property type="protein sequence ID" value="GIJ71365.1"/>
    <property type="molecule type" value="Genomic_DNA"/>
</dbReference>
<keyword evidence="2" id="KW-1185">Reference proteome</keyword>
<name>A0A8J4EDC4_9ACTN</name>
<gene>
    <name evidence="1" type="ORF">Voc01_062820</name>
</gene>
<dbReference type="Proteomes" id="UP000635606">
    <property type="component" value="Unassembled WGS sequence"/>
</dbReference>
<reference evidence="1" key="1">
    <citation type="submission" date="2021-01" db="EMBL/GenBank/DDBJ databases">
        <title>Whole genome shotgun sequence of Virgisporangium ochraceum NBRC 16418.</title>
        <authorList>
            <person name="Komaki H."/>
            <person name="Tamura T."/>
        </authorList>
    </citation>
    <scope>NUCLEOTIDE SEQUENCE</scope>
    <source>
        <strain evidence="1">NBRC 16418</strain>
    </source>
</reference>
<organism evidence="1 2">
    <name type="scientific">Virgisporangium ochraceum</name>
    <dbReference type="NCBI Taxonomy" id="65505"/>
    <lineage>
        <taxon>Bacteria</taxon>
        <taxon>Bacillati</taxon>
        <taxon>Actinomycetota</taxon>
        <taxon>Actinomycetes</taxon>
        <taxon>Micromonosporales</taxon>
        <taxon>Micromonosporaceae</taxon>
        <taxon>Virgisporangium</taxon>
    </lineage>
</organism>
<dbReference type="AlphaFoldDB" id="A0A8J4EDC4"/>
<dbReference type="RefSeq" id="WP_203931243.1">
    <property type="nucleotide sequence ID" value="NZ_BOPH01000088.1"/>
</dbReference>
<protein>
    <submittedName>
        <fullName evidence="1">Uncharacterized protein</fullName>
    </submittedName>
</protein>
<comment type="caution">
    <text evidence="1">The sequence shown here is derived from an EMBL/GenBank/DDBJ whole genome shotgun (WGS) entry which is preliminary data.</text>
</comment>
<evidence type="ECO:0000313" key="2">
    <source>
        <dbReference type="Proteomes" id="UP000635606"/>
    </source>
</evidence>
<evidence type="ECO:0000313" key="1">
    <source>
        <dbReference type="EMBL" id="GIJ71365.1"/>
    </source>
</evidence>
<sequence>MRFRARVVLNAAEPGRPEFRLPLPAQSFLYRFGGTTFGGEIRALPHGGGGGPLVPGAAGEYVIALAVPAAAVREGDAFDIWYGARVGSGTVLSVAVD</sequence>
<proteinExistence type="predicted"/>
<accession>A0A8J4EDC4</accession>